<dbReference type="InterPro" id="IPR050401">
    <property type="entry name" value="Cyclic_nucleotide_synthase"/>
</dbReference>
<feature type="transmembrane region" description="Helical" evidence="18">
    <location>
        <begin position="80"/>
        <end position="102"/>
    </location>
</feature>
<dbReference type="PANTHER" id="PTHR11920">
    <property type="entry name" value="GUANYLYL CYCLASE"/>
    <property type="match status" value="1"/>
</dbReference>
<dbReference type="AlphaFoldDB" id="A0A537LQH2"/>
<feature type="transmembrane region" description="Helical" evidence="18">
    <location>
        <begin position="159"/>
        <end position="179"/>
    </location>
</feature>
<gene>
    <name evidence="20" type="ORF">E6G99_01100</name>
</gene>
<keyword evidence="10 18" id="KW-1133">Transmembrane helix</keyword>
<feature type="transmembrane region" description="Helical" evidence="18">
    <location>
        <begin position="108"/>
        <end position="130"/>
    </location>
</feature>
<evidence type="ECO:0000256" key="3">
    <source>
        <dbReference type="ARBA" id="ARBA00012201"/>
    </source>
</evidence>
<evidence type="ECO:0000256" key="12">
    <source>
        <dbReference type="ARBA" id="ARBA00023136"/>
    </source>
</evidence>
<evidence type="ECO:0000256" key="15">
    <source>
        <dbReference type="ARBA" id="ARBA00032637"/>
    </source>
</evidence>
<evidence type="ECO:0000256" key="5">
    <source>
        <dbReference type="ARBA" id="ARBA00022692"/>
    </source>
</evidence>
<evidence type="ECO:0000256" key="10">
    <source>
        <dbReference type="ARBA" id="ARBA00022989"/>
    </source>
</evidence>
<comment type="caution">
    <text evidence="20">The sequence shown here is derived from an EMBL/GenBank/DDBJ whole genome shotgun (WGS) entry which is preliminary data.</text>
</comment>
<evidence type="ECO:0000256" key="4">
    <source>
        <dbReference type="ARBA" id="ARBA00021420"/>
    </source>
</evidence>
<protein>
    <recommendedName>
        <fullName evidence="4">Adenylate cyclase</fullName>
        <ecNumber evidence="3">4.6.1.1</ecNumber>
    </recommendedName>
    <alternativeName>
        <fullName evidence="14">ATP pyrophosphate-lyase</fullName>
    </alternativeName>
    <alternativeName>
        <fullName evidence="15">Adenylyl cyclase</fullName>
    </alternativeName>
</protein>
<sequence>MHGASVVWEIPLSLSYLTRSFPARNATRGRWCVHPRSTCEQVKPVARENDTADMKRVLLALIARMAAAGVRPSDSDEVRLYKATLSLTTGLISLAGVVWAGMYAALGLYRAAVIPLAYAVLSAITLPLAIATDRFDLFRTGQLGMMAILPFLLQWQLGGIARSGAVVVWSFWTPLYALLTGGSRGWQGWLVVFLVLVAASGIFEHAIAAGAPSIPPVLSAIFFALNIGGLAVVTILLMRYVVRERDEAQQRSEQLLLNILPRSIAQRLRRDPGAIADAYANVTVLFADLVDFTTFSAEMSAQKVVTLLNDVFSEFDRLAEQHHLEKIKTIGDSYMVVGGLPAPRPDHAEAVAEMALQMQEALDAYAVKGGMRLALRIGIHSGPVVAGVIGRKKFSYDLWGDTVNTASRMESHGVPGRIQVTPDTYARLRDRYQFEERGRITVKGKGEMTTYFLVGRLPFGSLPRSSAV</sequence>
<dbReference type="GO" id="GO:0035556">
    <property type="term" value="P:intracellular signal transduction"/>
    <property type="evidence" value="ECO:0007669"/>
    <property type="project" value="InterPro"/>
</dbReference>
<keyword evidence="7" id="KW-0547">Nucleotide-binding</keyword>
<evidence type="ECO:0000256" key="1">
    <source>
        <dbReference type="ARBA" id="ARBA00001593"/>
    </source>
</evidence>
<dbReference type="InterPro" id="IPR018297">
    <property type="entry name" value="A/G_cyclase_CS"/>
</dbReference>
<keyword evidence="5 18" id="KW-0812">Transmembrane</keyword>
<dbReference type="Proteomes" id="UP000318661">
    <property type="component" value="Unassembled WGS sequence"/>
</dbReference>
<keyword evidence="12 18" id="KW-0472">Membrane</keyword>
<dbReference type="Gene3D" id="3.30.70.1230">
    <property type="entry name" value="Nucleotide cyclase"/>
    <property type="match status" value="1"/>
</dbReference>
<evidence type="ECO:0000256" key="17">
    <source>
        <dbReference type="RuleBase" id="RU000405"/>
    </source>
</evidence>
<keyword evidence="13 17" id="KW-0456">Lyase</keyword>
<comment type="subunit">
    <text evidence="16">Homodimer. Can also exist as monomer.</text>
</comment>
<dbReference type="EMBL" id="VBAJ01000017">
    <property type="protein sequence ID" value="TMJ10261.1"/>
    <property type="molecule type" value="Genomic_DNA"/>
</dbReference>
<organism evidence="20 21">
    <name type="scientific">Candidatus Segetimicrobium genomatis</name>
    <dbReference type="NCBI Taxonomy" id="2569760"/>
    <lineage>
        <taxon>Bacteria</taxon>
        <taxon>Bacillati</taxon>
        <taxon>Candidatus Sysuimicrobiota</taxon>
        <taxon>Candidatus Sysuimicrobiia</taxon>
        <taxon>Candidatus Sysuimicrobiales</taxon>
        <taxon>Candidatus Segetimicrobiaceae</taxon>
        <taxon>Candidatus Segetimicrobium</taxon>
    </lineage>
</organism>
<evidence type="ECO:0000256" key="9">
    <source>
        <dbReference type="ARBA" id="ARBA00022842"/>
    </source>
</evidence>
<accession>A0A537LQH2</accession>
<comment type="catalytic activity">
    <reaction evidence="1">
        <text>ATP = 3',5'-cyclic AMP + diphosphate</text>
        <dbReference type="Rhea" id="RHEA:15389"/>
        <dbReference type="ChEBI" id="CHEBI:30616"/>
        <dbReference type="ChEBI" id="CHEBI:33019"/>
        <dbReference type="ChEBI" id="CHEBI:58165"/>
        <dbReference type="EC" id="4.6.1.1"/>
    </reaction>
</comment>
<dbReference type="InterPro" id="IPR001054">
    <property type="entry name" value="A/G_cyclase"/>
</dbReference>
<dbReference type="InterPro" id="IPR029787">
    <property type="entry name" value="Nucleotide_cyclase"/>
</dbReference>
<dbReference type="GO" id="GO:0005524">
    <property type="term" value="F:ATP binding"/>
    <property type="evidence" value="ECO:0007669"/>
    <property type="project" value="UniProtKB-KW"/>
</dbReference>
<dbReference type="GO" id="GO:0005886">
    <property type="term" value="C:plasma membrane"/>
    <property type="evidence" value="ECO:0007669"/>
    <property type="project" value="UniProtKB-ARBA"/>
</dbReference>
<proteinExistence type="inferred from homology"/>
<feature type="transmembrane region" description="Helical" evidence="18">
    <location>
        <begin position="191"/>
        <end position="211"/>
    </location>
</feature>
<evidence type="ECO:0000256" key="16">
    <source>
        <dbReference type="ARBA" id="ARBA00064436"/>
    </source>
</evidence>
<evidence type="ECO:0000256" key="18">
    <source>
        <dbReference type="SAM" id="Phobius"/>
    </source>
</evidence>
<reference evidence="20 21" key="1">
    <citation type="journal article" date="2019" name="Nat. Microbiol.">
        <title>Mediterranean grassland soil C-N compound turnover is dependent on rainfall and depth, and is mediated by genomically divergent microorganisms.</title>
        <authorList>
            <person name="Diamond S."/>
            <person name="Andeer P.F."/>
            <person name="Li Z."/>
            <person name="Crits-Christoph A."/>
            <person name="Burstein D."/>
            <person name="Anantharaman K."/>
            <person name="Lane K.R."/>
            <person name="Thomas B.C."/>
            <person name="Pan C."/>
            <person name="Northen T.R."/>
            <person name="Banfield J.F."/>
        </authorList>
    </citation>
    <scope>NUCLEOTIDE SEQUENCE [LARGE SCALE GENOMIC DNA]</scope>
    <source>
        <strain evidence="20">NP_2</strain>
    </source>
</reference>
<comment type="similarity">
    <text evidence="17">Belongs to the adenylyl cyclase class-4/guanylyl cyclase family.</text>
</comment>
<evidence type="ECO:0000256" key="11">
    <source>
        <dbReference type="ARBA" id="ARBA00022998"/>
    </source>
</evidence>
<dbReference type="SMART" id="SM00044">
    <property type="entry name" value="CYCc"/>
    <property type="match status" value="1"/>
</dbReference>
<dbReference type="SUPFAM" id="SSF55073">
    <property type="entry name" value="Nucleotide cyclase"/>
    <property type="match status" value="1"/>
</dbReference>
<keyword evidence="8" id="KW-0067">ATP-binding</keyword>
<dbReference type="GO" id="GO:0046872">
    <property type="term" value="F:metal ion binding"/>
    <property type="evidence" value="ECO:0007669"/>
    <property type="project" value="UniProtKB-KW"/>
</dbReference>
<evidence type="ECO:0000256" key="6">
    <source>
        <dbReference type="ARBA" id="ARBA00022723"/>
    </source>
</evidence>
<dbReference type="PROSITE" id="PS50125">
    <property type="entry name" value="GUANYLATE_CYCLASE_2"/>
    <property type="match status" value="1"/>
</dbReference>
<name>A0A537LQH2_9BACT</name>
<keyword evidence="9" id="KW-0460">Magnesium</keyword>
<evidence type="ECO:0000256" key="7">
    <source>
        <dbReference type="ARBA" id="ARBA00022741"/>
    </source>
</evidence>
<dbReference type="FunFam" id="3.30.70.1230:FF:000033">
    <property type="entry name" value="Adenylate cyclase"/>
    <property type="match status" value="1"/>
</dbReference>
<evidence type="ECO:0000256" key="14">
    <source>
        <dbReference type="ARBA" id="ARBA00032597"/>
    </source>
</evidence>
<keyword evidence="11" id="KW-0115">cAMP biosynthesis</keyword>
<evidence type="ECO:0000256" key="8">
    <source>
        <dbReference type="ARBA" id="ARBA00022840"/>
    </source>
</evidence>
<dbReference type="PROSITE" id="PS00452">
    <property type="entry name" value="GUANYLATE_CYCLASE_1"/>
    <property type="match status" value="1"/>
</dbReference>
<dbReference type="CDD" id="cd07302">
    <property type="entry name" value="CHD"/>
    <property type="match status" value="1"/>
</dbReference>
<comment type="subcellular location">
    <subcellularLocation>
        <location evidence="2">Membrane</location>
    </subcellularLocation>
</comment>
<evidence type="ECO:0000256" key="13">
    <source>
        <dbReference type="ARBA" id="ARBA00023239"/>
    </source>
</evidence>
<evidence type="ECO:0000256" key="2">
    <source>
        <dbReference type="ARBA" id="ARBA00004370"/>
    </source>
</evidence>
<dbReference type="GO" id="GO:0006171">
    <property type="term" value="P:cAMP biosynthetic process"/>
    <property type="evidence" value="ECO:0007669"/>
    <property type="project" value="UniProtKB-KW"/>
</dbReference>
<evidence type="ECO:0000259" key="19">
    <source>
        <dbReference type="PROSITE" id="PS50125"/>
    </source>
</evidence>
<feature type="transmembrane region" description="Helical" evidence="18">
    <location>
        <begin position="217"/>
        <end position="242"/>
    </location>
</feature>
<dbReference type="PANTHER" id="PTHR11920:SF335">
    <property type="entry name" value="GUANYLATE CYCLASE"/>
    <property type="match status" value="1"/>
</dbReference>
<evidence type="ECO:0000313" key="20">
    <source>
        <dbReference type="EMBL" id="TMJ10261.1"/>
    </source>
</evidence>
<feature type="domain" description="Guanylate cyclase" evidence="19">
    <location>
        <begin position="283"/>
        <end position="410"/>
    </location>
</feature>
<dbReference type="EC" id="4.6.1.1" evidence="3"/>
<evidence type="ECO:0000313" key="21">
    <source>
        <dbReference type="Proteomes" id="UP000318661"/>
    </source>
</evidence>
<keyword evidence="6" id="KW-0479">Metal-binding</keyword>
<dbReference type="GO" id="GO:0004016">
    <property type="term" value="F:adenylate cyclase activity"/>
    <property type="evidence" value="ECO:0007669"/>
    <property type="project" value="UniProtKB-EC"/>
</dbReference>
<dbReference type="Pfam" id="PF00211">
    <property type="entry name" value="Guanylate_cyc"/>
    <property type="match status" value="1"/>
</dbReference>